<dbReference type="InterPro" id="IPR036250">
    <property type="entry name" value="AcylCo_DH-like_C"/>
</dbReference>
<dbReference type="PANTHER" id="PTHR43884:SF12">
    <property type="entry name" value="ISOVALERYL-COA DEHYDROGENASE, MITOCHONDRIAL-RELATED"/>
    <property type="match status" value="1"/>
</dbReference>
<reference evidence="3" key="1">
    <citation type="submission" date="2023-01" db="EMBL/GenBank/DDBJ databases">
        <title>Genome assembly of the deep-sea coral Lophelia pertusa.</title>
        <authorList>
            <person name="Herrera S."/>
            <person name="Cordes E."/>
        </authorList>
    </citation>
    <scope>NUCLEOTIDE SEQUENCE</scope>
    <source>
        <strain evidence="3">USNM1676648</strain>
        <tissue evidence="3">Polyp</tissue>
    </source>
</reference>
<organism evidence="3 4">
    <name type="scientific">Desmophyllum pertusum</name>
    <dbReference type="NCBI Taxonomy" id="174260"/>
    <lineage>
        <taxon>Eukaryota</taxon>
        <taxon>Metazoa</taxon>
        <taxon>Cnidaria</taxon>
        <taxon>Anthozoa</taxon>
        <taxon>Hexacorallia</taxon>
        <taxon>Scleractinia</taxon>
        <taxon>Caryophylliina</taxon>
        <taxon>Caryophylliidae</taxon>
        <taxon>Desmophyllum</taxon>
    </lineage>
</organism>
<dbReference type="AlphaFoldDB" id="A0A9W9ZG26"/>
<dbReference type="GO" id="GO:0005739">
    <property type="term" value="C:mitochondrion"/>
    <property type="evidence" value="ECO:0007669"/>
    <property type="project" value="TreeGrafter"/>
</dbReference>
<accession>A0A9W9ZG26</accession>
<dbReference type="Proteomes" id="UP001163046">
    <property type="component" value="Unassembled WGS sequence"/>
</dbReference>
<gene>
    <name evidence="3" type="ORF">OS493_007177</name>
</gene>
<dbReference type="InterPro" id="IPR006089">
    <property type="entry name" value="Acyl-CoA_DH_CS"/>
</dbReference>
<dbReference type="Pfam" id="PF00441">
    <property type="entry name" value="Acyl-CoA_dh_1"/>
    <property type="match status" value="1"/>
</dbReference>
<dbReference type="PANTHER" id="PTHR43884">
    <property type="entry name" value="ACYL-COA DEHYDROGENASE"/>
    <property type="match status" value="1"/>
</dbReference>
<keyword evidence="4" id="KW-1185">Reference proteome</keyword>
<dbReference type="GO" id="GO:0006552">
    <property type="term" value="P:L-leucine catabolic process"/>
    <property type="evidence" value="ECO:0007669"/>
    <property type="project" value="TreeGrafter"/>
</dbReference>
<dbReference type="InterPro" id="IPR009075">
    <property type="entry name" value="AcylCo_DH/oxidase_C"/>
</dbReference>
<evidence type="ECO:0000313" key="4">
    <source>
        <dbReference type="Proteomes" id="UP001163046"/>
    </source>
</evidence>
<sequence length="129" mass="14225">MQACNDVAFPYAHLREAFGKKIGEHQLVQAKMADMYTRLSACRSYVYSVARACDAGHVNSKDCAGVILYAAENATQIALDAIQILGGNGYINDYPTGRFLRDAKLYEIGAGTSEIRRWLIGEAINKDFL</sequence>
<evidence type="ECO:0000313" key="3">
    <source>
        <dbReference type="EMBL" id="KAJ7380795.1"/>
    </source>
</evidence>
<dbReference type="SUPFAM" id="SSF47203">
    <property type="entry name" value="Acyl-CoA dehydrogenase C-terminal domain-like"/>
    <property type="match status" value="1"/>
</dbReference>
<dbReference type="EMBL" id="MU826352">
    <property type="protein sequence ID" value="KAJ7380795.1"/>
    <property type="molecule type" value="Genomic_DNA"/>
</dbReference>
<dbReference type="OrthoDB" id="9988775at2759"/>
<protein>
    <recommendedName>
        <fullName evidence="2">Acyl-CoA dehydrogenase/oxidase C-terminal domain-containing protein</fullName>
    </recommendedName>
</protein>
<dbReference type="PROSITE" id="PS00073">
    <property type="entry name" value="ACYL_COA_DH_2"/>
    <property type="match status" value="1"/>
</dbReference>
<dbReference type="GO" id="GO:0008470">
    <property type="term" value="F:3-methylbutanoyl-CoA dehydrogenase activity"/>
    <property type="evidence" value="ECO:0007669"/>
    <property type="project" value="TreeGrafter"/>
</dbReference>
<dbReference type="Gene3D" id="1.20.140.10">
    <property type="entry name" value="Butyryl-CoA Dehydrogenase, subunit A, domain 3"/>
    <property type="match status" value="1"/>
</dbReference>
<feature type="domain" description="Acyl-CoA dehydrogenase/oxidase C-terminal" evidence="2">
    <location>
        <begin position="1"/>
        <end position="124"/>
    </location>
</feature>
<keyword evidence="1" id="KW-0285">Flavoprotein</keyword>
<evidence type="ECO:0000256" key="1">
    <source>
        <dbReference type="ARBA" id="ARBA00022630"/>
    </source>
</evidence>
<comment type="caution">
    <text evidence="3">The sequence shown here is derived from an EMBL/GenBank/DDBJ whole genome shotgun (WGS) entry which is preliminary data.</text>
</comment>
<name>A0A9W9ZG26_9CNID</name>
<evidence type="ECO:0000259" key="2">
    <source>
        <dbReference type="Pfam" id="PF00441"/>
    </source>
</evidence>
<proteinExistence type="predicted"/>